<comment type="caution">
    <text evidence="2">The sequence shown here is derived from an EMBL/GenBank/DDBJ whole genome shotgun (WGS) entry which is preliminary data.</text>
</comment>
<dbReference type="PROSITE" id="PS50206">
    <property type="entry name" value="RHODANESE_3"/>
    <property type="match status" value="1"/>
</dbReference>
<dbReference type="SUPFAM" id="SSF52821">
    <property type="entry name" value="Rhodanese/Cell cycle control phosphatase"/>
    <property type="match status" value="1"/>
</dbReference>
<gene>
    <name evidence="2" type="ORF">ACFSQJ_18265</name>
</gene>
<feature type="domain" description="Rhodanese" evidence="1">
    <location>
        <begin position="39"/>
        <end position="123"/>
    </location>
</feature>
<dbReference type="InterPro" id="IPR050229">
    <property type="entry name" value="GlpE_sulfurtransferase"/>
</dbReference>
<dbReference type="PANTHER" id="PTHR43031">
    <property type="entry name" value="FAD-DEPENDENT OXIDOREDUCTASE"/>
    <property type="match status" value="1"/>
</dbReference>
<sequence>MNTSRFTFLFLALVFIACQNNEGQEIVIVDKAAIKTAITGKKVQLIDVRTSEEYDAGHIANAVNFNIINRDTFLIQVQELDKQQPVYLYCKMGGRSNRAAQLLKEKGFKKIFDYSGGYNDWVLE</sequence>
<protein>
    <submittedName>
        <fullName evidence="2">Rhodanese-like domain-containing protein</fullName>
    </submittedName>
</protein>
<dbReference type="InterPro" id="IPR036873">
    <property type="entry name" value="Rhodanese-like_dom_sf"/>
</dbReference>
<accession>A0ABW5N1C3</accession>
<keyword evidence="3" id="KW-1185">Reference proteome</keyword>
<dbReference type="CDD" id="cd00158">
    <property type="entry name" value="RHOD"/>
    <property type="match status" value="1"/>
</dbReference>
<dbReference type="SMART" id="SM00450">
    <property type="entry name" value="RHOD"/>
    <property type="match status" value="1"/>
</dbReference>
<dbReference type="RefSeq" id="WP_377768337.1">
    <property type="nucleotide sequence ID" value="NZ_JBHULB010000082.1"/>
</dbReference>
<dbReference type="Gene3D" id="3.40.250.10">
    <property type="entry name" value="Rhodanese-like domain"/>
    <property type="match status" value="1"/>
</dbReference>
<evidence type="ECO:0000313" key="3">
    <source>
        <dbReference type="Proteomes" id="UP001597526"/>
    </source>
</evidence>
<proteinExistence type="predicted"/>
<dbReference type="PROSITE" id="PS51257">
    <property type="entry name" value="PROKAR_LIPOPROTEIN"/>
    <property type="match status" value="1"/>
</dbReference>
<dbReference type="Proteomes" id="UP001597526">
    <property type="component" value="Unassembled WGS sequence"/>
</dbReference>
<organism evidence="2 3">
    <name type="scientific">Croceitalea marina</name>
    <dbReference type="NCBI Taxonomy" id="1775166"/>
    <lineage>
        <taxon>Bacteria</taxon>
        <taxon>Pseudomonadati</taxon>
        <taxon>Bacteroidota</taxon>
        <taxon>Flavobacteriia</taxon>
        <taxon>Flavobacteriales</taxon>
        <taxon>Flavobacteriaceae</taxon>
        <taxon>Croceitalea</taxon>
    </lineage>
</organism>
<evidence type="ECO:0000259" key="1">
    <source>
        <dbReference type="PROSITE" id="PS50206"/>
    </source>
</evidence>
<dbReference type="InterPro" id="IPR001763">
    <property type="entry name" value="Rhodanese-like_dom"/>
</dbReference>
<dbReference type="Pfam" id="PF00581">
    <property type="entry name" value="Rhodanese"/>
    <property type="match status" value="1"/>
</dbReference>
<name>A0ABW5N1C3_9FLAO</name>
<dbReference type="EMBL" id="JBHULB010000082">
    <property type="protein sequence ID" value="MFD2588876.1"/>
    <property type="molecule type" value="Genomic_DNA"/>
</dbReference>
<evidence type="ECO:0000313" key="2">
    <source>
        <dbReference type="EMBL" id="MFD2588876.1"/>
    </source>
</evidence>
<dbReference type="PANTHER" id="PTHR43031:SF18">
    <property type="entry name" value="RHODANESE-RELATED SULFURTRANSFERASES"/>
    <property type="match status" value="1"/>
</dbReference>
<reference evidence="3" key="1">
    <citation type="journal article" date="2019" name="Int. J. Syst. Evol. Microbiol.">
        <title>The Global Catalogue of Microorganisms (GCM) 10K type strain sequencing project: providing services to taxonomists for standard genome sequencing and annotation.</title>
        <authorList>
            <consortium name="The Broad Institute Genomics Platform"/>
            <consortium name="The Broad Institute Genome Sequencing Center for Infectious Disease"/>
            <person name="Wu L."/>
            <person name="Ma J."/>
        </authorList>
    </citation>
    <scope>NUCLEOTIDE SEQUENCE [LARGE SCALE GENOMIC DNA]</scope>
    <source>
        <strain evidence="3">KCTC 52368</strain>
    </source>
</reference>